<dbReference type="SUPFAM" id="SSF48179">
    <property type="entry name" value="6-phosphogluconate dehydrogenase C-terminal domain-like"/>
    <property type="match status" value="1"/>
</dbReference>
<geneLocation type="plasmid" evidence="3 4">
    <name>unnamed1</name>
</geneLocation>
<feature type="domain" description="6-phosphogluconate dehydrogenase NADP-binding" evidence="1">
    <location>
        <begin position="51"/>
        <end position="145"/>
    </location>
</feature>
<dbReference type="RefSeq" id="WP_306039431.1">
    <property type="nucleotide sequence ID" value="NZ_CP132303.1"/>
</dbReference>
<dbReference type="Pfam" id="PF09130">
    <property type="entry name" value="DUF1932"/>
    <property type="match status" value="1"/>
</dbReference>
<evidence type="ECO:0000313" key="3">
    <source>
        <dbReference type="EMBL" id="WLS00024.1"/>
    </source>
</evidence>
<dbReference type="Pfam" id="PF03446">
    <property type="entry name" value="NAD_binding_2"/>
    <property type="match status" value="1"/>
</dbReference>
<feature type="domain" description="Phosphogluconate dehydrogenase NAD-binding putative C-terminal" evidence="2">
    <location>
        <begin position="196"/>
        <end position="266"/>
    </location>
</feature>
<reference evidence="3 4" key="1">
    <citation type="submission" date="2023-08" db="EMBL/GenBank/DDBJ databases">
        <title>Pathogen: clinical or host-associated sample.</title>
        <authorList>
            <person name="Hergert J."/>
            <person name="Casey R."/>
            <person name="Wagner J."/>
            <person name="Young E.L."/>
            <person name="Oakeson K.F."/>
        </authorList>
    </citation>
    <scope>NUCLEOTIDE SEQUENCE [LARGE SCALE GENOMIC DNA]</scope>
    <source>
        <strain evidence="3 4">1760953</strain>
        <plasmid evidence="3 4">unnamed1</plasmid>
    </source>
</reference>
<dbReference type="Proteomes" id="UP001234585">
    <property type="component" value="Plasmid unnamed1"/>
</dbReference>
<sequence>MAQLPRLMFVGFGEAASLFAKGFAQQGVERLAAYSPSVHGGPGEALLRDRAAQAGTILLSGPEQFSDAEWIFAMVPPVRAREAAASVGPCLTPGTFYVDFSSAAPADKRAAAEIVSAGGGRYIDAGIIGSVPTSGHRVPVIASGADAGVFRDTFAPLGMDITLVGDAVGAAAGTKLVRGILAKGLEALYVEALVVAERSGVTGEVLDTFCAFLDARSARDTAAILLKSHVVHAARRADEVSLARDLVLEAGVEPIMTDAIIRVMRQTAATSAADRVGRRQPGSLEEALAVLETELPGSASGADPS</sequence>
<accession>A0AA50H801</accession>
<dbReference type="SUPFAM" id="SSF51735">
    <property type="entry name" value="NAD(P)-binding Rossmann-fold domains"/>
    <property type="match status" value="1"/>
</dbReference>
<dbReference type="AlphaFoldDB" id="A0AA50H801"/>
<protein>
    <submittedName>
        <fullName evidence="3">DUF1932 domain-containing protein</fullName>
    </submittedName>
</protein>
<organism evidence="3 4">
    <name type="scientific">Shinella sumterensis</name>
    <dbReference type="NCBI Taxonomy" id="1967501"/>
    <lineage>
        <taxon>Bacteria</taxon>
        <taxon>Pseudomonadati</taxon>
        <taxon>Pseudomonadota</taxon>
        <taxon>Alphaproteobacteria</taxon>
        <taxon>Hyphomicrobiales</taxon>
        <taxon>Rhizobiaceae</taxon>
        <taxon>Shinella</taxon>
    </lineage>
</organism>
<dbReference type="GO" id="GO:0050661">
    <property type="term" value="F:NADP binding"/>
    <property type="evidence" value="ECO:0007669"/>
    <property type="project" value="InterPro"/>
</dbReference>
<evidence type="ECO:0000259" key="1">
    <source>
        <dbReference type="Pfam" id="PF03446"/>
    </source>
</evidence>
<dbReference type="InterPro" id="IPR006115">
    <property type="entry name" value="6PGDH_NADP-bd"/>
</dbReference>
<dbReference type="Gene3D" id="1.10.1040.10">
    <property type="entry name" value="N-(1-d-carboxylethyl)-l-norvaline Dehydrogenase, domain 2"/>
    <property type="match status" value="1"/>
</dbReference>
<dbReference type="EMBL" id="CP132303">
    <property type="protein sequence ID" value="WLS00024.1"/>
    <property type="molecule type" value="Genomic_DNA"/>
</dbReference>
<proteinExistence type="predicted"/>
<keyword evidence="4" id="KW-1185">Reference proteome</keyword>
<evidence type="ECO:0000313" key="4">
    <source>
        <dbReference type="Proteomes" id="UP001234585"/>
    </source>
</evidence>
<gene>
    <name evidence="3" type="ORF">Q9313_18230</name>
</gene>
<keyword evidence="3" id="KW-0614">Plasmid</keyword>
<dbReference type="InterPro" id="IPR013328">
    <property type="entry name" value="6PGD_dom2"/>
</dbReference>
<name>A0AA50H801_9HYPH</name>
<dbReference type="InterPro" id="IPR036291">
    <property type="entry name" value="NAD(P)-bd_dom_sf"/>
</dbReference>
<dbReference type="InterPro" id="IPR015814">
    <property type="entry name" value="Pgluconate_DH_NAD-bd_C"/>
</dbReference>
<evidence type="ECO:0000259" key="2">
    <source>
        <dbReference type="Pfam" id="PF09130"/>
    </source>
</evidence>
<dbReference type="Gene3D" id="3.40.50.720">
    <property type="entry name" value="NAD(P)-binding Rossmann-like Domain"/>
    <property type="match status" value="1"/>
</dbReference>
<dbReference type="InterPro" id="IPR008927">
    <property type="entry name" value="6-PGluconate_DH-like_C_sf"/>
</dbReference>